<proteinExistence type="predicted"/>
<keyword evidence="2" id="KW-1185">Reference proteome</keyword>
<accession>A0A9N7UHH4</accession>
<protein>
    <submittedName>
        <fullName evidence="1">Uncharacterized protein</fullName>
    </submittedName>
</protein>
<dbReference type="AlphaFoldDB" id="A0A9N7UHH4"/>
<gene>
    <name evidence="1" type="ORF">PLEPLA_LOCUS18509</name>
</gene>
<sequence length="137" mass="15754">MSVRCEVSEVLTISPLQATEEFSDLPPVTPVGPLLFVSGWNKRRLILERRIKYEYSPFAAVSCPRDVSLGNICIAVWEEAGPTRHTTFPKHMNHLKEKAALTMTILSLYSEHQLRGMTLRRPLNRHIKDCDIKRNWP</sequence>
<name>A0A9N7UHH4_PLEPL</name>
<evidence type="ECO:0000313" key="1">
    <source>
        <dbReference type="EMBL" id="CAB1430527.1"/>
    </source>
</evidence>
<comment type="caution">
    <text evidence="1">The sequence shown here is derived from an EMBL/GenBank/DDBJ whole genome shotgun (WGS) entry which is preliminary data.</text>
</comment>
<reference evidence="1" key="1">
    <citation type="submission" date="2020-03" db="EMBL/GenBank/DDBJ databases">
        <authorList>
            <person name="Weist P."/>
        </authorList>
    </citation>
    <scope>NUCLEOTIDE SEQUENCE</scope>
</reference>
<evidence type="ECO:0000313" key="2">
    <source>
        <dbReference type="Proteomes" id="UP001153269"/>
    </source>
</evidence>
<dbReference type="Proteomes" id="UP001153269">
    <property type="component" value="Unassembled WGS sequence"/>
</dbReference>
<organism evidence="1 2">
    <name type="scientific">Pleuronectes platessa</name>
    <name type="common">European plaice</name>
    <dbReference type="NCBI Taxonomy" id="8262"/>
    <lineage>
        <taxon>Eukaryota</taxon>
        <taxon>Metazoa</taxon>
        <taxon>Chordata</taxon>
        <taxon>Craniata</taxon>
        <taxon>Vertebrata</taxon>
        <taxon>Euteleostomi</taxon>
        <taxon>Actinopterygii</taxon>
        <taxon>Neopterygii</taxon>
        <taxon>Teleostei</taxon>
        <taxon>Neoteleostei</taxon>
        <taxon>Acanthomorphata</taxon>
        <taxon>Carangaria</taxon>
        <taxon>Pleuronectiformes</taxon>
        <taxon>Pleuronectoidei</taxon>
        <taxon>Pleuronectidae</taxon>
        <taxon>Pleuronectes</taxon>
    </lineage>
</organism>
<dbReference type="EMBL" id="CADEAL010001237">
    <property type="protein sequence ID" value="CAB1430527.1"/>
    <property type="molecule type" value="Genomic_DNA"/>
</dbReference>